<dbReference type="InterPro" id="IPR036388">
    <property type="entry name" value="WH-like_DNA-bd_sf"/>
</dbReference>
<dbReference type="Proteomes" id="UP001302059">
    <property type="component" value="Unassembled WGS sequence"/>
</dbReference>
<reference evidence="7 8" key="1">
    <citation type="submission" date="2023-05" db="EMBL/GenBank/DDBJ databases">
        <authorList>
            <person name="Gao F."/>
        </authorList>
    </citation>
    <scope>NUCLEOTIDE SEQUENCE [LARGE SCALE GENOMIC DNA]</scope>
    <source>
        <strain evidence="7 8">MIMF12</strain>
    </source>
</reference>
<feature type="compositionally biased region" description="Pro residues" evidence="5">
    <location>
        <begin position="87"/>
        <end position="98"/>
    </location>
</feature>
<keyword evidence="8" id="KW-1185">Reference proteome</keyword>
<evidence type="ECO:0000256" key="5">
    <source>
        <dbReference type="SAM" id="MobiDB-lite"/>
    </source>
</evidence>
<dbReference type="CDD" id="cd07377">
    <property type="entry name" value="WHTH_GntR"/>
    <property type="match status" value="1"/>
</dbReference>
<feature type="domain" description="HTH gntR-type" evidence="6">
    <location>
        <begin position="18"/>
        <end position="86"/>
    </location>
</feature>
<comment type="caution">
    <text evidence="7">The sequence shown here is derived from an EMBL/GenBank/DDBJ whole genome shotgun (WGS) entry which is preliminary data.</text>
</comment>
<evidence type="ECO:0000313" key="7">
    <source>
        <dbReference type="EMBL" id="MDL2345200.1"/>
    </source>
</evidence>
<dbReference type="InterPro" id="IPR000524">
    <property type="entry name" value="Tscrpt_reg_HTH_GntR"/>
</dbReference>
<evidence type="ECO:0000313" key="8">
    <source>
        <dbReference type="Proteomes" id="UP001302059"/>
    </source>
</evidence>
<keyword evidence="4" id="KW-0804">Transcription</keyword>
<dbReference type="PROSITE" id="PS50949">
    <property type="entry name" value="HTH_GNTR"/>
    <property type="match status" value="1"/>
</dbReference>
<evidence type="ECO:0000256" key="4">
    <source>
        <dbReference type="ARBA" id="ARBA00023163"/>
    </source>
</evidence>
<dbReference type="InterPro" id="IPR036390">
    <property type="entry name" value="WH_DNA-bd_sf"/>
</dbReference>
<dbReference type="PRINTS" id="PR00035">
    <property type="entry name" value="HTHGNTR"/>
</dbReference>
<dbReference type="PANTHER" id="PTHR46577">
    <property type="entry name" value="HTH-TYPE TRANSCRIPTIONAL REGULATORY PROTEIN GABR"/>
    <property type="match status" value="1"/>
</dbReference>
<gene>
    <name evidence="7" type="ORF">QOL99_13725</name>
</gene>
<dbReference type="InterPro" id="IPR051446">
    <property type="entry name" value="HTH_trans_reg/aminotransferase"/>
</dbReference>
<evidence type="ECO:0000256" key="2">
    <source>
        <dbReference type="ARBA" id="ARBA00023015"/>
    </source>
</evidence>
<keyword evidence="1" id="KW-0663">Pyridoxal phosphate</keyword>
<protein>
    <submittedName>
        <fullName evidence="7">Winged helix-turn-helix domain-containing protein</fullName>
    </submittedName>
</protein>
<dbReference type="SMART" id="SM00345">
    <property type="entry name" value="HTH_GNTR"/>
    <property type="match status" value="1"/>
</dbReference>
<dbReference type="EMBL" id="JASNGB010000163">
    <property type="protein sequence ID" value="MDL2345200.1"/>
    <property type="molecule type" value="Genomic_DNA"/>
</dbReference>
<accession>A0ABT7JL38</accession>
<feature type="region of interest" description="Disordered" evidence="5">
    <location>
        <begin position="79"/>
        <end position="107"/>
    </location>
</feature>
<sequence length="107" mass="11049">MRGEAGLPAELPPSLPGEALHARVARTLRGVIVAGTLPQGTRLPGHRALAGRLGVSRNTLVDALEQLEAEGYLQTRPRSGTRVAVPAPLPPSAAPAPLPLSAWASRA</sequence>
<dbReference type="PANTHER" id="PTHR46577:SF1">
    <property type="entry name" value="HTH-TYPE TRANSCRIPTIONAL REGULATORY PROTEIN GABR"/>
    <property type="match status" value="1"/>
</dbReference>
<name>A0ABT7JL38_9DEIO</name>
<keyword evidence="3" id="KW-0238">DNA-binding</keyword>
<dbReference type="Gene3D" id="1.10.10.10">
    <property type="entry name" value="Winged helix-like DNA-binding domain superfamily/Winged helix DNA-binding domain"/>
    <property type="match status" value="1"/>
</dbReference>
<proteinExistence type="predicted"/>
<evidence type="ECO:0000256" key="1">
    <source>
        <dbReference type="ARBA" id="ARBA00022898"/>
    </source>
</evidence>
<feature type="non-terminal residue" evidence="7">
    <location>
        <position position="107"/>
    </location>
</feature>
<dbReference type="Pfam" id="PF00392">
    <property type="entry name" value="GntR"/>
    <property type="match status" value="1"/>
</dbReference>
<evidence type="ECO:0000259" key="6">
    <source>
        <dbReference type="PROSITE" id="PS50949"/>
    </source>
</evidence>
<dbReference type="RefSeq" id="WP_285524632.1">
    <property type="nucleotide sequence ID" value="NZ_JASNGB010000163.1"/>
</dbReference>
<organism evidence="7 8">
    <name type="scientific">Deinococcus rhizophilus</name>
    <dbReference type="NCBI Taxonomy" id="3049544"/>
    <lineage>
        <taxon>Bacteria</taxon>
        <taxon>Thermotogati</taxon>
        <taxon>Deinococcota</taxon>
        <taxon>Deinococci</taxon>
        <taxon>Deinococcales</taxon>
        <taxon>Deinococcaceae</taxon>
        <taxon>Deinococcus</taxon>
    </lineage>
</organism>
<keyword evidence="2" id="KW-0805">Transcription regulation</keyword>
<dbReference type="SUPFAM" id="SSF46785">
    <property type="entry name" value="Winged helix' DNA-binding domain"/>
    <property type="match status" value="1"/>
</dbReference>
<evidence type="ECO:0000256" key="3">
    <source>
        <dbReference type="ARBA" id="ARBA00023125"/>
    </source>
</evidence>